<dbReference type="GO" id="GO:0005840">
    <property type="term" value="C:ribosome"/>
    <property type="evidence" value="ECO:0007669"/>
    <property type="project" value="InterPro"/>
</dbReference>
<gene>
    <name evidence="5" type="primary">rimM</name>
    <name evidence="8" type="ordered locus">Cyast_0244</name>
</gene>
<keyword evidence="9" id="KW-1185">Reference proteome</keyword>
<dbReference type="PANTHER" id="PTHR33692:SF1">
    <property type="entry name" value="RIBOSOME MATURATION FACTOR RIMM"/>
    <property type="match status" value="1"/>
</dbReference>
<protein>
    <recommendedName>
        <fullName evidence="5">Ribosome maturation factor RimM</fullName>
    </recommendedName>
</protein>
<dbReference type="GO" id="GO:0042274">
    <property type="term" value="P:ribosomal small subunit biogenesis"/>
    <property type="evidence" value="ECO:0007669"/>
    <property type="project" value="UniProtKB-UniRule"/>
</dbReference>
<dbReference type="InterPro" id="IPR036976">
    <property type="entry name" value="RimM_N_sf"/>
</dbReference>
<dbReference type="NCBIfam" id="TIGR02273">
    <property type="entry name" value="16S_RimM"/>
    <property type="match status" value="1"/>
</dbReference>
<evidence type="ECO:0000313" key="9">
    <source>
        <dbReference type="Proteomes" id="UP000010483"/>
    </source>
</evidence>
<evidence type="ECO:0000259" key="7">
    <source>
        <dbReference type="Pfam" id="PF24986"/>
    </source>
</evidence>
<comment type="domain">
    <text evidence="5">The PRC barrel domain binds ribosomal protein uS19.</text>
</comment>
<dbReference type="GO" id="GO:0006364">
    <property type="term" value="P:rRNA processing"/>
    <property type="evidence" value="ECO:0007669"/>
    <property type="project" value="UniProtKB-UniRule"/>
</dbReference>
<evidence type="ECO:0000259" key="6">
    <source>
        <dbReference type="Pfam" id="PF01782"/>
    </source>
</evidence>
<dbReference type="Proteomes" id="UP000010483">
    <property type="component" value="Chromosome"/>
</dbReference>
<comment type="function">
    <text evidence="5">An accessory protein needed during the final step in the assembly of 30S ribosomal subunit, possibly for assembly of the head region. Essential for efficient processing of 16S rRNA. May be needed both before and after RbfA during the maturation of 16S rRNA. It has affinity for free ribosomal 30S subunits but not for 70S ribosomes.</text>
</comment>
<evidence type="ECO:0000256" key="4">
    <source>
        <dbReference type="ARBA" id="ARBA00023186"/>
    </source>
</evidence>
<sequence>MDIEDLIEIGTIVGASGLKGELRVNITTDFPERFENPGQRWLTINNNSSPQIVELLRGRKVPGKNIYVVKLENVNDRTQAENLKGATLWVDKSDRPYLEEGEYHVADLIGMEVYNQQNGENIGVVVDVFSAAHEILEVKLHKQPLVETKPPVNLENISRISRRKKVKPKKTKAITVLIPFVAEIVPIVDIDNQKIEINPPTGLLDN</sequence>
<proteinExistence type="inferred from homology"/>
<organism evidence="8 9">
    <name type="scientific">Cyanobacterium stanieri (strain ATCC 29140 / PCC 7202)</name>
    <dbReference type="NCBI Taxonomy" id="292563"/>
    <lineage>
        <taxon>Bacteria</taxon>
        <taxon>Bacillati</taxon>
        <taxon>Cyanobacteriota</taxon>
        <taxon>Cyanophyceae</taxon>
        <taxon>Oscillatoriophycideae</taxon>
        <taxon>Chroococcales</taxon>
        <taxon>Geminocystaceae</taxon>
        <taxon>Cyanobacterium</taxon>
    </lineage>
</organism>
<evidence type="ECO:0000256" key="2">
    <source>
        <dbReference type="ARBA" id="ARBA00022517"/>
    </source>
</evidence>
<dbReference type="Pfam" id="PF24986">
    <property type="entry name" value="PRC_RimM"/>
    <property type="match status" value="1"/>
</dbReference>
<dbReference type="InterPro" id="IPR011961">
    <property type="entry name" value="RimM"/>
</dbReference>
<dbReference type="SUPFAM" id="SSF50346">
    <property type="entry name" value="PRC-barrel domain"/>
    <property type="match status" value="1"/>
</dbReference>
<dbReference type="AlphaFoldDB" id="K9YIL0"/>
<comment type="subunit">
    <text evidence="5">Binds ribosomal protein uS19.</text>
</comment>
<evidence type="ECO:0000313" key="8">
    <source>
        <dbReference type="EMBL" id="AFZ46225.1"/>
    </source>
</evidence>
<keyword evidence="3 5" id="KW-0698">rRNA processing</keyword>
<reference evidence="9" key="1">
    <citation type="journal article" date="2013" name="Proc. Natl. Acad. Sci. U.S.A.">
        <title>Improving the coverage of the cyanobacterial phylum using diversity-driven genome sequencing.</title>
        <authorList>
            <person name="Shih P.M."/>
            <person name="Wu D."/>
            <person name="Latifi A."/>
            <person name="Axen S.D."/>
            <person name="Fewer D.P."/>
            <person name="Talla E."/>
            <person name="Calteau A."/>
            <person name="Cai F."/>
            <person name="Tandeau de Marsac N."/>
            <person name="Rippka R."/>
            <person name="Herdman M."/>
            <person name="Sivonen K."/>
            <person name="Coursin T."/>
            <person name="Laurent T."/>
            <person name="Goodwin L."/>
            <person name="Nolan M."/>
            <person name="Davenport K.W."/>
            <person name="Han C.S."/>
            <person name="Rubin E.M."/>
            <person name="Eisen J.A."/>
            <person name="Woyke T."/>
            <person name="Gugger M."/>
            <person name="Kerfeld C.A."/>
        </authorList>
    </citation>
    <scope>NUCLEOTIDE SEQUENCE [LARGE SCALE GENOMIC DNA]</scope>
    <source>
        <strain evidence="9">ATCC 29140 / PCC 7202</strain>
    </source>
</reference>
<evidence type="ECO:0000256" key="1">
    <source>
        <dbReference type="ARBA" id="ARBA00022490"/>
    </source>
</evidence>
<keyword evidence="2 5" id="KW-0690">Ribosome biogenesis</keyword>
<dbReference type="GO" id="GO:0043022">
    <property type="term" value="F:ribosome binding"/>
    <property type="evidence" value="ECO:0007669"/>
    <property type="project" value="InterPro"/>
</dbReference>
<dbReference type="EMBL" id="CP003940">
    <property type="protein sequence ID" value="AFZ46225.1"/>
    <property type="molecule type" value="Genomic_DNA"/>
</dbReference>
<feature type="domain" description="RimM N-terminal" evidence="6">
    <location>
        <begin position="9"/>
        <end position="94"/>
    </location>
</feature>
<dbReference type="InterPro" id="IPR009000">
    <property type="entry name" value="Transl_B-barrel_sf"/>
</dbReference>
<dbReference type="SUPFAM" id="SSF50447">
    <property type="entry name" value="Translation proteins"/>
    <property type="match status" value="1"/>
</dbReference>
<comment type="subcellular location">
    <subcellularLocation>
        <location evidence="5">Cytoplasm</location>
    </subcellularLocation>
</comment>
<dbReference type="HAMAP" id="MF_00014">
    <property type="entry name" value="Ribosome_mat_RimM"/>
    <property type="match status" value="1"/>
</dbReference>
<keyword evidence="1 5" id="KW-0963">Cytoplasm</keyword>
<evidence type="ECO:0000256" key="3">
    <source>
        <dbReference type="ARBA" id="ARBA00022552"/>
    </source>
</evidence>
<dbReference type="Gene3D" id="2.40.30.60">
    <property type="entry name" value="RimM"/>
    <property type="match status" value="1"/>
</dbReference>
<dbReference type="Gene3D" id="2.30.30.240">
    <property type="entry name" value="PRC-barrel domain"/>
    <property type="match status" value="1"/>
</dbReference>
<dbReference type="GO" id="GO:0005737">
    <property type="term" value="C:cytoplasm"/>
    <property type="evidence" value="ECO:0007669"/>
    <property type="project" value="UniProtKB-SubCell"/>
</dbReference>
<dbReference type="KEGG" id="csn:Cyast_0244"/>
<dbReference type="PANTHER" id="PTHR33692">
    <property type="entry name" value="RIBOSOME MATURATION FACTOR RIMM"/>
    <property type="match status" value="1"/>
</dbReference>
<keyword evidence="4 5" id="KW-0143">Chaperone</keyword>
<dbReference type="InterPro" id="IPR056792">
    <property type="entry name" value="PRC_RimM"/>
</dbReference>
<evidence type="ECO:0000256" key="5">
    <source>
        <dbReference type="HAMAP-Rule" id="MF_00014"/>
    </source>
</evidence>
<dbReference type="STRING" id="292563.Cyast_0244"/>
<dbReference type="InterPro" id="IPR011033">
    <property type="entry name" value="PRC_barrel-like_sf"/>
</dbReference>
<dbReference type="Pfam" id="PF01782">
    <property type="entry name" value="RimM"/>
    <property type="match status" value="1"/>
</dbReference>
<accession>K9YIL0</accession>
<comment type="similarity">
    <text evidence="5">Belongs to the RimM family.</text>
</comment>
<name>K9YIL0_CYASC</name>
<dbReference type="HOGENOM" id="CLU_077636_3_0_3"/>
<dbReference type="InterPro" id="IPR002676">
    <property type="entry name" value="RimM_N"/>
</dbReference>
<feature type="domain" description="Ribosome maturation factor RimM PRC barrel" evidence="7">
    <location>
        <begin position="106"/>
        <end position="203"/>
    </location>
</feature>
<dbReference type="eggNOG" id="COG0806">
    <property type="taxonomic scope" value="Bacteria"/>
</dbReference>